<dbReference type="PANTHER" id="PTHR22911:SF6">
    <property type="entry name" value="SOLUTE CARRIER FAMILY 35 MEMBER G1"/>
    <property type="match status" value="1"/>
</dbReference>
<evidence type="ECO:0000256" key="6">
    <source>
        <dbReference type="SAM" id="Phobius"/>
    </source>
</evidence>
<comment type="similarity">
    <text evidence="2">Belongs to the drug/metabolite transporter (DMT) superfamily. 10 TMS drug/metabolite exporter (DME) (TC 2.A.7.3) family.</text>
</comment>
<evidence type="ECO:0000256" key="2">
    <source>
        <dbReference type="ARBA" id="ARBA00009853"/>
    </source>
</evidence>
<keyword evidence="4 6" id="KW-1133">Transmembrane helix</keyword>
<reference evidence="8 9" key="1">
    <citation type="submission" date="2015-09" db="EMBL/GenBank/DDBJ databases">
        <authorList>
            <consortium name="Swine Surveillance"/>
        </authorList>
    </citation>
    <scope>NUCLEOTIDE SEQUENCE [LARGE SCALE GENOMIC DNA]</scope>
    <source>
        <strain evidence="8 9">CECT 7557</strain>
    </source>
</reference>
<gene>
    <name evidence="8" type="ORF">TRM7557_01813</name>
</gene>
<proteinExistence type="inferred from homology"/>
<accession>A0A0P1GA24</accession>
<feature type="transmembrane region" description="Helical" evidence="6">
    <location>
        <begin position="244"/>
        <end position="261"/>
    </location>
</feature>
<sequence>MLSRLSPNAQGAALMVATMAFFAMNDTVVKLAGQRLELWQMITMRGVLASALIALLAWRFGALRLPRGRDAWAVSIRSTMEVAATFFFLTALMTVPLATLTAILQMLPLTVTLAAAVFLGEKVGWRRSLAIALGFVGMLLIVRPGAEGLGFETIFALLAVVVLTARDMATRLVSKAVPSLSIACLASVAVTIFGVVLGAVEGWVGPKPDASDWGMMTLAAGLIFLAYLTSVMTMRVGEVSAIAPFRYAGLLWALLLGWLVFGDWPDNLTLLGAAIVVAAGLFTLRRTAQLDENTEAT</sequence>
<dbReference type="InterPro" id="IPR037185">
    <property type="entry name" value="EmrE-like"/>
</dbReference>
<feature type="transmembrane region" description="Helical" evidence="6">
    <location>
        <begin position="177"/>
        <end position="200"/>
    </location>
</feature>
<feature type="transmembrane region" description="Helical" evidence="6">
    <location>
        <begin position="148"/>
        <end position="165"/>
    </location>
</feature>
<feature type="transmembrane region" description="Helical" evidence="6">
    <location>
        <begin position="212"/>
        <end position="232"/>
    </location>
</feature>
<keyword evidence="3 6" id="KW-0812">Transmembrane</keyword>
<dbReference type="GO" id="GO:0016020">
    <property type="term" value="C:membrane"/>
    <property type="evidence" value="ECO:0007669"/>
    <property type="project" value="UniProtKB-SubCell"/>
</dbReference>
<keyword evidence="9" id="KW-1185">Reference proteome</keyword>
<dbReference type="Gene3D" id="1.10.3730.20">
    <property type="match status" value="1"/>
</dbReference>
<evidence type="ECO:0000256" key="1">
    <source>
        <dbReference type="ARBA" id="ARBA00004141"/>
    </source>
</evidence>
<organism evidence="8 9">
    <name type="scientific">Tritonibacter multivorans</name>
    <dbReference type="NCBI Taxonomy" id="928856"/>
    <lineage>
        <taxon>Bacteria</taxon>
        <taxon>Pseudomonadati</taxon>
        <taxon>Pseudomonadota</taxon>
        <taxon>Alphaproteobacteria</taxon>
        <taxon>Rhodobacterales</taxon>
        <taxon>Paracoccaceae</taxon>
        <taxon>Tritonibacter</taxon>
    </lineage>
</organism>
<dbReference type="OrthoDB" id="7165334at2"/>
<name>A0A0P1GA24_9RHOB</name>
<dbReference type="EMBL" id="CYSD01000030">
    <property type="protein sequence ID" value="CUH78302.1"/>
    <property type="molecule type" value="Genomic_DNA"/>
</dbReference>
<feature type="transmembrane region" description="Helical" evidence="6">
    <location>
        <begin position="12"/>
        <end position="32"/>
    </location>
</feature>
<evidence type="ECO:0000256" key="5">
    <source>
        <dbReference type="ARBA" id="ARBA00023136"/>
    </source>
</evidence>
<dbReference type="STRING" id="928856.SAMN04488049_1236"/>
<evidence type="ECO:0000256" key="3">
    <source>
        <dbReference type="ARBA" id="ARBA00022692"/>
    </source>
</evidence>
<keyword evidence="5 6" id="KW-0472">Membrane</keyword>
<comment type="subcellular location">
    <subcellularLocation>
        <location evidence="1">Membrane</location>
        <topology evidence="1">Multi-pass membrane protein</topology>
    </subcellularLocation>
</comment>
<dbReference type="RefSeq" id="WP_058289892.1">
    <property type="nucleotide sequence ID" value="NZ_CYSD01000030.1"/>
</dbReference>
<dbReference type="PANTHER" id="PTHR22911">
    <property type="entry name" value="ACYL-MALONYL CONDENSING ENZYME-RELATED"/>
    <property type="match status" value="1"/>
</dbReference>
<evidence type="ECO:0000256" key="4">
    <source>
        <dbReference type="ARBA" id="ARBA00022989"/>
    </source>
</evidence>
<dbReference type="InterPro" id="IPR000620">
    <property type="entry name" value="EamA_dom"/>
</dbReference>
<evidence type="ECO:0000259" key="7">
    <source>
        <dbReference type="Pfam" id="PF00892"/>
    </source>
</evidence>
<dbReference type="Pfam" id="PF00892">
    <property type="entry name" value="EamA"/>
    <property type="match status" value="2"/>
</dbReference>
<dbReference type="AlphaFoldDB" id="A0A0P1GA24"/>
<protein>
    <submittedName>
        <fullName evidence="8">Carboxylate/amino acid/amine transporter</fullName>
    </submittedName>
</protein>
<dbReference type="SUPFAM" id="SSF103481">
    <property type="entry name" value="Multidrug resistance efflux transporter EmrE"/>
    <property type="match status" value="2"/>
</dbReference>
<evidence type="ECO:0000313" key="9">
    <source>
        <dbReference type="Proteomes" id="UP000052022"/>
    </source>
</evidence>
<feature type="domain" description="EamA" evidence="7">
    <location>
        <begin position="154"/>
        <end position="283"/>
    </location>
</feature>
<feature type="transmembrane region" description="Helical" evidence="6">
    <location>
        <begin position="267"/>
        <end position="284"/>
    </location>
</feature>
<feature type="transmembrane region" description="Helical" evidence="6">
    <location>
        <begin position="38"/>
        <end position="58"/>
    </location>
</feature>
<dbReference type="Proteomes" id="UP000052022">
    <property type="component" value="Unassembled WGS sequence"/>
</dbReference>
<feature type="domain" description="EamA" evidence="7">
    <location>
        <begin position="11"/>
        <end position="142"/>
    </location>
</feature>
<evidence type="ECO:0000313" key="8">
    <source>
        <dbReference type="EMBL" id="CUH78302.1"/>
    </source>
</evidence>